<dbReference type="Proteomes" id="UP000257109">
    <property type="component" value="Unassembled WGS sequence"/>
</dbReference>
<comment type="caution">
    <text evidence="2">The sequence shown here is derived from an EMBL/GenBank/DDBJ whole genome shotgun (WGS) entry which is preliminary data.</text>
</comment>
<dbReference type="OrthoDB" id="1166063at2759"/>
<accession>A0A371FIF8</accession>
<feature type="region of interest" description="Disordered" evidence="1">
    <location>
        <begin position="1"/>
        <end position="22"/>
    </location>
</feature>
<protein>
    <submittedName>
        <fullName evidence="2">Uncharacterized protein</fullName>
    </submittedName>
</protein>
<dbReference type="EMBL" id="QJKJ01008988">
    <property type="protein sequence ID" value="RDX78031.1"/>
    <property type="molecule type" value="Genomic_DNA"/>
</dbReference>
<sequence>MCDDPSPIKEPTKDEDAKTEALAEVERQIEQERPKFQPLTKELENVNLGDERDKKEIRIGNQMPPESRRTLEYLDIFAWSYRDMALKT</sequence>
<reference evidence="2" key="1">
    <citation type="submission" date="2018-05" db="EMBL/GenBank/DDBJ databases">
        <title>Draft genome of Mucuna pruriens seed.</title>
        <authorList>
            <person name="Nnadi N.E."/>
            <person name="Vos R."/>
            <person name="Hasami M.H."/>
            <person name="Devisetty U.K."/>
            <person name="Aguiy J.C."/>
        </authorList>
    </citation>
    <scope>NUCLEOTIDE SEQUENCE [LARGE SCALE GENOMIC DNA]</scope>
    <source>
        <strain evidence="2">JCA_2017</strain>
    </source>
</reference>
<name>A0A371FIF8_MUCPR</name>
<organism evidence="2 3">
    <name type="scientific">Mucuna pruriens</name>
    <name type="common">Velvet bean</name>
    <name type="synonym">Dolichos pruriens</name>
    <dbReference type="NCBI Taxonomy" id="157652"/>
    <lineage>
        <taxon>Eukaryota</taxon>
        <taxon>Viridiplantae</taxon>
        <taxon>Streptophyta</taxon>
        <taxon>Embryophyta</taxon>
        <taxon>Tracheophyta</taxon>
        <taxon>Spermatophyta</taxon>
        <taxon>Magnoliopsida</taxon>
        <taxon>eudicotyledons</taxon>
        <taxon>Gunneridae</taxon>
        <taxon>Pentapetalae</taxon>
        <taxon>rosids</taxon>
        <taxon>fabids</taxon>
        <taxon>Fabales</taxon>
        <taxon>Fabaceae</taxon>
        <taxon>Papilionoideae</taxon>
        <taxon>50 kb inversion clade</taxon>
        <taxon>NPAAA clade</taxon>
        <taxon>indigoferoid/millettioid clade</taxon>
        <taxon>Phaseoleae</taxon>
        <taxon>Mucuna</taxon>
    </lineage>
</organism>
<dbReference type="AlphaFoldDB" id="A0A371FIF8"/>
<evidence type="ECO:0000313" key="3">
    <source>
        <dbReference type="Proteomes" id="UP000257109"/>
    </source>
</evidence>
<evidence type="ECO:0000256" key="1">
    <source>
        <dbReference type="SAM" id="MobiDB-lite"/>
    </source>
</evidence>
<feature type="non-terminal residue" evidence="2">
    <location>
        <position position="1"/>
    </location>
</feature>
<keyword evidence="3" id="KW-1185">Reference proteome</keyword>
<proteinExistence type="predicted"/>
<gene>
    <name evidence="2" type="ORF">CR513_41749</name>
</gene>
<evidence type="ECO:0000313" key="2">
    <source>
        <dbReference type="EMBL" id="RDX78031.1"/>
    </source>
</evidence>